<reference evidence="4 5" key="1">
    <citation type="submission" date="2022-05" db="EMBL/GenBank/DDBJ databases">
        <authorList>
            <consortium name="Genoscope - CEA"/>
            <person name="William W."/>
        </authorList>
    </citation>
    <scope>NUCLEOTIDE SEQUENCE [LARGE SCALE GENOMIC DNA]</scope>
</reference>
<sequence length="197" mass="22770">MSFKEFRDLLVLLYGDEIISDEEFLLLYDSFISKNPDFPHENYQRFDLDSMNSAECKAEFQGRKHDAGMLNDSGLLRDLQQYAYNPAAQAMCIYGDLAYPLRVHLQTPFRRVPLTPLMQDYNEAMSALRISVEWLFGDVINSFKFLDYKKNLKIGLSSVGKMYVVCALLRNAITCLYGNNTSDYFGIEPPSLEQYFQ</sequence>
<keyword evidence="2" id="KW-0479">Metal-binding</keyword>
<protein>
    <recommendedName>
        <fullName evidence="3">DDE Tnp4 domain-containing protein</fullName>
    </recommendedName>
</protein>
<organism evidence="4 5">
    <name type="scientific">Porites lobata</name>
    <dbReference type="NCBI Taxonomy" id="104759"/>
    <lineage>
        <taxon>Eukaryota</taxon>
        <taxon>Metazoa</taxon>
        <taxon>Cnidaria</taxon>
        <taxon>Anthozoa</taxon>
        <taxon>Hexacorallia</taxon>
        <taxon>Scleractinia</taxon>
        <taxon>Fungiina</taxon>
        <taxon>Poritidae</taxon>
        <taxon>Porites</taxon>
    </lineage>
</organism>
<dbReference type="EMBL" id="CALNXK010000138">
    <property type="protein sequence ID" value="CAH3166801.1"/>
    <property type="molecule type" value="Genomic_DNA"/>
</dbReference>
<dbReference type="Proteomes" id="UP001159405">
    <property type="component" value="Unassembled WGS sequence"/>
</dbReference>
<comment type="cofactor">
    <cofactor evidence="1">
        <name>a divalent metal cation</name>
        <dbReference type="ChEBI" id="CHEBI:60240"/>
    </cofactor>
</comment>
<evidence type="ECO:0000259" key="3">
    <source>
        <dbReference type="Pfam" id="PF13359"/>
    </source>
</evidence>
<accession>A0ABN8QQ23</accession>
<keyword evidence="5" id="KW-1185">Reference proteome</keyword>
<dbReference type="InterPro" id="IPR027806">
    <property type="entry name" value="HARBI1_dom"/>
</dbReference>
<evidence type="ECO:0000256" key="1">
    <source>
        <dbReference type="ARBA" id="ARBA00001968"/>
    </source>
</evidence>
<gene>
    <name evidence="4" type="ORF">PLOB_00007858</name>
</gene>
<proteinExistence type="predicted"/>
<dbReference type="Pfam" id="PF13359">
    <property type="entry name" value="DDE_Tnp_4"/>
    <property type="match status" value="1"/>
</dbReference>
<comment type="caution">
    <text evidence="4">The sequence shown here is derived from an EMBL/GenBank/DDBJ whole genome shotgun (WGS) entry which is preliminary data.</text>
</comment>
<evidence type="ECO:0000313" key="5">
    <source>
        <dbReference type="Proteomes" id="UP001159405"/>
    </source>
</evidence>
<evidence type="ECO:0000256" key="2">
    <source>
        <dbReference type="ARBA" id="ARBA00022723"/>
    </source>
</evidence>
<dbReference type="PANTHER" id="PTHR34615">
    <property type="entry name" value="PX DOMAIN-CONTAINING PROTEIN"/>
    <property type="match status" value="1"/>
</dbReference>
<dbReference type="PANTHER" id="PTHR34615:SF1">
    <property type="entry name" value="PX DOMAIN-CONTAINING PROTEIN"/>
    <property type="match status" value="1"/>
</dbReference>
<evidence type="ECO:0000313" key="4">
    <source>
        <dbReference type="EMBL" id="CAH3166801.1"/>
    </source>
</evidence>
<name>A0ABN8QQ23_9CNID</name>
<feature type="domain" description="DDE Tnp4" evidence="3">
    <location>
        <begin position="56"/>
        <end position="171"/>
    </location>
</feature>